<keyword evidence="4" id="KW-1133">Transmembrane helix</keyword>
<evidence type="ECO:0000256" key="1">
    <source>
        <dbReference type="ARBA" id="ARBA00008520"/>
    </source>
</evidence>
<evidence type="ECO:0000256" key="4">
    <source>
        <dbReference type="SAM" id="Phobius"/>
    </source>
</evidence>
<sequence length="436" mass="48407">MRQRALFSRGEFLRLGGAGMAGAVLLGVAACGGGGQQGGPVELVFSHGPEQSGVLRKQIDAFNRRHEGEIRVEWREMPAQTEQYFDRLRTQFQAGGGDIDAISGDVIWPAQFAANGWIADLSERFPESERDKFLEGPIEANTYEGKIYGVPWFTDAGMLYYRKDLLEESGFSEPPKTWEELKEMALRIKQDSGVKFGFVFQGADYEGGVVDGLEYIWTHGGEVLDPQDSTRVVIDSPESVAGLKTERSMIEEGVAPEAVVNYAEMESHTAFLNGDAVFMRNWPYVFGLFGQFPVRPEQVDVAPLPVDREGRRSTSSLGGWNLFINAASEDEADAAWTLIEYLAAPEQQRQRALEGGYLPTLEELYEDREILDRVPVIALGREAIKNTRPRPVSPYYSDMSLKMAEQFNASLKGEVSPEEAIGTLQEELQNIVDQGG</sequence>
<feature type="transmembrane region" description="Helical" evidence="4">
    <location>
        <begin position="12"/>
        <end position="30"/>
    </location>
</feature>
<dbReference type="Proteomes" id="UP000318065">
    <property type="component" value="Chromosome"/>
</dbReference>
<evidence type="ECO:0000313" key="6">
    <source>
        <dbReference type="Proteomes" id="UP000318065"/>
    </source>
</evidence>
<dbReference type="Gene3D" id="3.40.190.10">
    <property type="entry name" value="Periplasmic binding protein-like II"/>
    <property type="match status" value="2"/>
</dbReference>
<dbReference type="SUPFAM" id="SSF53850">
    <property type="entry name" value="Periplasmic binding protein-like II"/>
    <property type="match status" value="1"/>
</dbReference>
<dbReference type="CDD" id="cd14750">
    <property type="entry name" value="PBP2_TMBP"/>
    <property type="match status" value="1"/>
</dbReference>
<dbReference type="PANTHER" id="PTHR43649">
    <property type="entry name" value="ARABINOSE-BINDING PROTEIN-RELATED"/>
    <property type="match status" value="1"/>
</dbReference>
<reference evidence="5" key="1">
    <citation type="journal article" date="2019" name="Microbiol. Resour. Announc.">
        <title>Complete Genome Sequence of Rubrobacter xylanophilus Strain AA3-22, Isolated from Arima Onsen in Japan.</title>
        <authorList>
            <person name="Tomariguchi N."/>
            <person name="Miyazaki K."/>
        </authorList>
    </citation>
    <scope>NUCLEOTIDE SEQUENCE [LARGE SCALE GENOMIC DNA]</scope>
    <source>
        <strain evidence="5">AA3-22</strain>
    </source>
</reference>
<keyword evidence="6" id="KW-1185">Reference proteome</keyword>
<name>A0A510HJR4_9ACTN</name>
<dbReference type="AlphaFoldDB" id="A0A510HJR4"/>
<gene>
    <name evidence="5" type="ORF">RxyAA322_21150</name>
</gene>
<evidence type="ECO:0000256" key="2">
    <source>
        <dbReference type="ARBA" id="ARBA00022448"/>
    </source>
</evidence>
<keyword evidence="4" id="KW-0812">Transmembrane</keyword>
<dbReference type="PANTHER" id="PTHR43649:SF34">
    <property type="entry name" value="ABC TRANSPORTER PERIPLASMIC-BINDING PROTEIN YCJN-RELATED"/>
    <property type="match status" value="1"/>
</dbReference>
<keyword evidence="3" id="KW-0732">Signal</keyword>
<dbReference type="RefSeq" id="WP_244299713.1">
    <property type="nucleotide sequence ID" value="NZ_AP019791.1"/>
</dbReference>
<dbReference type="PROSITE" id="PS51257">
    <property type="entry name" value="PROKAR_LIPOPROTEIN"/>
    <property type="match status" value="1"/>
</dbReference>
<accession>A0A510HJR4</accession>
<dbReference type="InterPro" id="IPR050490">
    <property type="entry name" value="Bact_solute-bd_prot1"/>
</dbReference>
<keyword evidence="2" id="KW-0813">Transport</keyword>
<dbReference type="EMBL" id="AP019791">
    <property type="protein sequence ID" value="BBL80261.1"/>
    <property type="molecule type" value="Genomic_DNA"/>
</dbReference>
<dbReference type="InterPro" id="IPR006059">
    <property type="entry name" value="SBP"/>
</dbReference>
<keyword evidence="4" id="KW-0472">Membrane</keyword>
<comment type="similarity">
    <text evidence="1">Belongs to the bacterial solute-binding protein 1 family.</text>
</comment>
<dbReference type="Pfam" id="PF01547">
    <property type="entry name" value="SBP_bac_1"/>
    <property type="match status" value="1"/>
</dbReference>
<protein>
    <submittedName>
        <fullName evidence="5">Putative ABC transporter-binding protein</fullName>
    </submittedName>
</protein>
<organism evidence="5 6">
    <name type="scientific">Rubrobacter xylanophilus</name>
    <dbReference type="NCBI Taxonomy" id="49319"/>
    <lineage>
        <taxon>Bacteria</taxon>
        <taxon>Bacillati</taxon>
        <taxon>Actinomycetota</taxon>
        <taxon>Rubrobacteria</taxon>
        <taxon>Rubrobacterales</taxon>
        <taxon>Rubrobacteraceae</taxon>
        <taxon>Rubrobacter</taxon>
    </lineage>
</organism>
<evidence type="ECO:0000313" key="5">
    <source>
        <dbReference type="EMBL" id="BBL80261.1"/>
    </source>
</evidence>
<evidence type="ECO:0000256" key="3">
    <source>
        <dbReference type="ARBA" id="ARBA00022729"/>
    </source>
</evidence>
<proteinExistence type="inferred from homology"/>